<evidence type="ECO:0000256" key="2">
    <source>
        <dbReference type="ARBA" id="ARBA00007958"/>
    </source>
</evidence>
<sequence length="223" mass="23913">MTAFDAVVFDLDNTLCRHDGDLAAAYRRAFEAVDSEPFGTPEALWAELDGPLDPDDERGYLGAGFARLSAQHGHSAVDPLALAAALIAEIDTTAVSFLPGAEAALTAARETGPIGILTNGPADRQQGKLRALDLESRVDTVVYAGDLRRRKPHVDPFETILAELGTAVDRTLYVGDSLKFDVAGAQNAGLPVAWLREEGAEAGRYQPEYVLDSLHDLEAVLRE</sequence>
<dbReference type="Gene3D" id="1.20.120.710">
    <property type="entry name" value="Haloacid dehalogenase hydrolase-like domain"/>
    <property type="match status" value="1"/>
</dbReference>
<keyword evidence="7" id="KW-1185">Reference proteome</keyword>
<dbReference type="PANTHER" id="PTHR46470:SF2">
    <property type="entry name" value="GLYCERALDEHYDE 3-PHOSPHATE PHOSPHATASE"/>
    <property type="match status" value="1"/>
</dbReference>
<gene>
    <name evidence="6" type="ORF">SAMN05444271_12016</name>
</gene>
<dbReference type="OrthoDB" id="27736at2157"/>
<dbReference type="EMBL" id="FNYR01000020">
    <property type="protein sequence ID" value="SEJ08396.1"/>
    <property type="molecule type" value="Genomic_DNA"/>
</dbReference>
<dbReference type="SFLD" id="SFLDS00003">
    <property type="entry name" value="Haloacid_Dehalogenase"/>
    <property type="match status" value="1"/>
</dbReference>
<dbReference type="GO" id="GO:0016791">
    <property type="term" value="F:phosphatase activity"/>
    <property type="evidence" value="ECO:0007669"/>
    <property type="project" value="TreeGrafter"/>
</dbReference>
<evidence type="ECO:0000256" key="1">
    <source>
        <dbReference type="ARBA" id="ARBA00001946"/>
    </source>
</evidence>
<dbReference type="RefSeq" id="WP_089673146.1">
    <property type="nucleotide sequence ID" value="NZ_CP024845.1"/>
</dbReference>
<evidence type="ECO:0000313" key="6">
    <source>
        <dbReference type="EMBL" id="SEJ08396.1"/>
    </source>
</evidence>
<dbReference type="NCBIfam" id="TIGR01549">
    <property type="entry name" value="HAD-SF-IA-v1"/>
    <property type="match status" value="1"/>
</dbReference>
<evidence type="ECO:0000256" key="4">
    <source>
        <dbReference type="ARBA" id="ARBA00022801"/>
    </source>
</evidence>
<reference evidence="6 7" key="1">
    <citation type="submission" date="2016-10" db="EMBL/GenBank/DDBJ databases">
        <authorList>
            <person name="de Groot N.N."/>
        </authorList>
    </citation>
    <scope>NUCLEOTIDE SEQUENCE [LARGE SCALE GENOMIC DNA]</scope>
    <source>
        <strain evidence="6 7">DSM 22187</strain>
    </source>
</reference>
<dbReference type="Pfam" id="PF00702">
    <property type="entry name" value="Hydrolase"/>
    <property type="match status" value="1"/>
</dbReference>
<proteinExistence type="inferred from homology"/>
<dbReference type="InterPro" id="IPR051400">
    <property type="entry name" value="HAD-like_hydrolase"/>
</dbReference>
<evidence type="ECO:0000256" key="5">
    <source>
        <dbReference type="ARBA" id="ARBA00022842"/>
    </source>
</evidence>
<comment type="cofactor">
    <cofactor evidence="1">
        <name>Mg(2+)</name>
        <dbReference type="ChEBI" id="CHEBI:18420"/>
    </cofactor>
</comment>
<accession>A0A2H4PYQ4</accession>
<dbReference type="InterPro" id="IPR036412">
    <property type="entry name" value="HAD-like_sf"/>
</dbReference>
<dbReference type="NCBIfam" id="TIGR01509">
    <property type="entry name" value="HAD-SF-IA-v3"/>
    <property type="match status" value="1"/>
</dbReference>
<name>A0A1H6VXG3_9EURY</name>
<dbReference type="Proteomes" id="UP000198888">
    <property type="component" value="Unassembled WGS sequence"/>
</dbReference>
<keyword evidence="4 6" id="KW-0378">Hydrolase</keyword>
<evidence type="ECO:0000313" key="7">
    <source>
        <dbReference type="Proteomes" id="UP000198888"/>
    </source>
</evidence>
<protein>
    <submittedName>
        <fullName evidence="6">Putative hydrolase of the HAD superfamily</fullName>
    </submittedName>
</protein>
<dbReference type="PANTHER" id="PTHR46470">
    <property type="entry name" value="N-ACYLNEURAMINATE-9-PHOSPHATASE"/>
    <property type="match status" value="1"/>
</dbReference>
<dbReference type="SUPFAM" id="SSF56784">
    <property type="entry name" value="HAD-like"/>
    <property type="match status" value="1"/>
</dbReference>
<dbReference type="InterPro" id="IPR023214">
    <property type="entry name" value="HAD_sf"/>
</dbReference>
<comment type="similarity">
    <text evidence="2">Belongs to the HAD-like hydrolase superfamily.</text>
</comment>
<dbReference type="Gene3D" id="3.40.50.1000">
    <property type="entry name" value="HAD superfamily/HAD-like"/>
    <property type="match status" value="1"/>
</dbReference>
<keyword evidence="5" id="KW-0460">Magnesium</keyword>
<dbReference type="AlphaFoldDB" id="A0A1H6VXG3"/>
<keyword evidence="3" id="KW-0479">Metal-binding</keyword>
<organism evidence="6 7">
    <name type="scientific">Halohasta litchfieldiae</name>
    <dbReference type="NCBI Taxonomy" id="1073996"/>
    <lineage>
        <taxon>Archaea</taxon>
        <taxon>Methanobacteriati</taxon>
        <taxon>Methanobacteriota</taxon>
        <taxon>Stenosarchaea group</taxon>
        <taxon>Halobacteria</taxon>
        <taxon>Halobacteriales</taxon>
        <taxon>Haloferacaceae</taxon>
        <taxon>Halohasta</taxon>
    </lineage>
</organism>
<dbReference type="GO" id="GO:0044281">
    <property type="term" value="P:small molecule metabolic process"/>
    <property type="evidence" value="ECO:0007669"/>
    <property type="project" value="UniProtKB-ARBA"/>
</dbReference>
<dbReference type="SFLD" id="SFLDG01129">
    <property type="entry name" value="C1.5:_HAD__Beta-PGM__Phosphata"/>
    <property type="match status" value="1"/>
</dbReference>
<dbReference type="GeneID" id="35001246"/>
<evidence type="ECO:0000256" key="3">
    <source>
        <dbReference type="ARBA" id="ARBA00022723"/>
    </source>
</evidence>
<accession>A0A1H6VXG3</accession>
<dbReference type="PRINTS" id="PR00413">
    <property type="entry name" value="HADHALOGNASE"/>
</dbReference>
<dbReference type="KEGG" id="hae:halTADL_0423"/>
<dbReference type="InterPro" id="IPR006439">
    <property type="entry name" value="HAD-SF_hydro_IA"/>
</dbReference>
<dbReference type="GO" id="GO:0046872">
    <property type="term" value="F:metal ion binding"/>
    <property type="evidence" value="ECO:0007669"/>
    <property type="project" value="UniProtKB-KW"/>
</dbReference>